<dbReference type="RefSeq" id="WP_114715117.1">
    <property type="nucleotide sequence ID" value="NZ_KZ857266.1"/>
</dbReference>
<dbReference type="OrthoDB" id="7376495at2"/>
<comment type="caution">
    <text evidence="1">The sequence shown here is derived from an EMBL/GenBank/DDBJ whole genome shotgun (WGS) entry which is preliminary data.</text>
</comment>
<gene>
    <name evidence="1" type="ORF">B5K06_26660</name>
</gene>
<dbReference type="AlphaFoldDB" id="A0A370KHB7"/>
<evidence type="ECO:0000313" key="2">
    <source>
        <dbReference type="Proteomes" id="UP000254939"/>
    </source>
</evidence>
<dbReference type="EMBL" id="NAAC01000037">
    <property type="protein sequence ID" value="RDJ04616.1"/>
    <property type="molecule type" value="Genomic_DNA"/>
</dbReference>
<dbReference type="InterPro" id="IPR053842">
    <property type="entry name" value="NikA-like"/>
</dbReference>
<name>A0A370KHB7_9HYPH</name>
<reference evidence="1 2" key="1">
    <citation type="submission" date="2017-03" db="EMBL/GenBank/DDBJ databases">
        <title>Genome analysis of Rhizobial strains effectives or ineffectives for nitrogen fixation isolated from bean seeds.</title>
        <authorList>
            <person name="Peralta H."/>
            <person name="Aguilar-Vera A."/>
            <person name="Mora Y."/>
            <person name="Vargas-Lagunas C."/>
            <person name="Girard L."/>
            <person name="Mora J."/>
        </authorList>
    </citation>
    <scope>NUCLEOTIDE SEQUENCE [LARGE SCALE GENOMIC DNA]</scope>
    <source>
        <strain evidence="1 2">CCGM3</strain>
    </source>
</reference>
<proteinExistence type="predicted"/>
<accession>A0A370KHB7</accession>
<sequence length="155" mass="17013">MLTIDGRAVDGACGCSIRVTSVAHVRQATSAAGALRQRKDRVVHARFAASEWVMAQRAARNAGMTLSAFMRSLTLHGADIMPLLADENRAVFELLHNDLRAIDVNLNDLVRLSRQHNVSADSAAVLRELQLVLAGLMLELRRVAARPDRNLREHG</sequence>
<evidence type="ECO:0000313" key="1">
    <source>
        <dbReference type="EMBL" id="RDJ04616.1"/>
    </source>
</evidence>
<organism evidence="1 2">
    <name type="scientific">Rhizobium grahamii</name>
    <dbReference type="NCBI Taxonomy" id="1120045"/>
    <lineage>
        <taxon>Bacteria</taxon>
        <taxon>Pseudomonadati</taxon>
        <taxon>Pseudomonadota</taxon>
        <taxon>Alphaproteobacteria</taxon>
        <taxon>Hyphomicrobiales</taxon>
        <taxon>Rhizobiaceae</taxon>
        <taxon>Rhizobium/Agrobacterium group</taxon>
        <taxon>Rhizobium</taxon>
    </lineage>
</organism>
<dbReference type="Proteomes" id="UP000254939">
    <property type="component" value="Unassembled WGS sequence"/>
</dbReference>
<dbReference type="Pfam" id="PF21983">
    <property type="entry name" value="NikA-like"/>
    <property type="match status" value="1"/>
</dbReference>
<protein>
    <submittedName>
        <fullName evidence="1">Mobilization protein</fullName>
    </submittedName>
</protein>